<dbReference type="Pfam" id="PF00441">
    <property type="entry name" value="Acyl-CoA_dh_1"/>
    <property type="match status" value="1"/>
</dbReference>
<dbReference type="Gene3D" id="1.20.140.10">
    <property type="entry name" value="Butyryl-CoA Dehydrogenase, subunit A, domain 3"/>
    <property type="match status" value="1"/>
</dbReference>
<accession>A0A445DIN8</accession>
<keyword evidence="4" id="KW-1185">Reference proteome</keyword>
<evidence type="ECO:0000313" key="4">
    <source>
        <dbReference type="Proteomes" id="UP000289738"/>
    </source>
</evidence>
<feature type="domain" description="Acyl-CoA dehydrogenase/oxidase C-terminal" evidence="2">
    <location>
        <begin position="71"/>
        <end position="127"/>
    </location>
</feature>
<evidence type="ECO:0000313" key="3">
    <source>
        <dbReference type="EMBL" id="RYR63077.1"/>
    </source>
</evidence>
<dbReference type="InterPro" id="IPR036250">
    <property type="entry name" value="AcylCo_DH-like_C"/>
</dbReference>
<protein>
    <recommendedName>
        <fullName evidence="2">Acyl-CoA dehydrogenase/oxidase C-terminal domain-containing protein</fullName>
    </recommendedName>
</protein>
<dbReference type="GO" id="GO:0005739">
    <property type="term" value="C:mitochondrion"/>
    <property type="evidence" value="ECO:0007669"/>
    <property type="project" value="TreeGrafter"/>
</dbReference>
<dbReference type="PANTHER" id="PTHR43884:SF12">
    <property type="entry name" value="ISOVALERYL-COA DEHYDROGENASE, MITOCHONDRIAL-RELATED"/>
    <property type="match status" value="1"/>
</dbReference>
<reference evidence="3 4" key="1">
    <citation type="submission" date="2019-01" db="EMBL/GenBank/DDBJ databases">
        <title>Sequencing of cultivated peanut Arachis hypogaea provides insights into genome evolution and oil improvement.</title>
        <authorList>
            <person name="Chen X."/>
        </authorList>
    </citation>
    <scope>NUCLEOTIDE SEQUENCE [LARGE SCALE GENOMIC DNA]</scope>
    <source>
        <strain evidence="4">cv. Fuhuasheng</strain>
        <tissue evidence="3">Leaves</tissue>
    </source>
</reference>
<dbReference type="PANTHER" id="PTHR43884">
    <property type="entry name" value="ACYL-COA DEHYDROGENASE"/>
    <property type="match status" value="1"/>
</dbReference>
<dbReference type="STRING" id="3818.A0A445DIN8"/>
<dbReference type="InterPro" id="IPR009075">
    <property type="entry name" value="AcylCo_DH/oxidase_C"/>
</dbReference>
<dbReference type="SUPFAM" id="SSF47203">
    <property type="entry name" value="Acyl-CoA dehydrogenase C-terminal domain-like"/>
    <property type="match status" value="1"/>
</dbReference>
<keyword evidence="1" id="KW-0285">Flavoprotein</keyword>
<name>A0A445DIN8_ARAHY</name>
<organism evidence="3 4">
    <name type="scientific">Arachis hypogaea</name>
    <name type="common">Peanut</name>
    <dbReference type="NCBI Taxonomy" id="3818"/>
    <lineage>
        <taxon>Eukaryota</taxon>
        <taxon>Viridiplantae</taxon>
        <taxon>Streptophyta</taxon>
        <taxon>Embryophyta</taxon>
        <taxon>Tracheophyta</taxon>
        <taxon>Spermatophyta</taxon>
        <taxon>Magnoliopsida</taxon>
        <taxon>eudicotyledons</taxon>
        <taxon>Gunneridae</taxon>
        <taxon>Pentapetalae</taxon>
        <taxon>rosids</taxon>
        <taxon>fabids</taxon>
        <taxon>Fabales</taxon>
        <taxon>Fabaceae</taxon>
        <taxon>Papilionoideae</taxon>
        <taxon>50 kb inversion clade</taxon>
        <taxon>dalbergioids sensu lato</taxon>
        <taxon>Dalbergieae</taxon>
        <taxon>Pterocarpus clade</taxon>
        <taxon>Arachis</taxon>
    </lineage>
</organism>
<proteinExistence type="predicted"/>
<evidence type="ECO:0000259" key="2">
    <source>
        <dbReference type="Pfam" id="PF00441"/>
    </source>
</evidence>
<dbReference type="EMBL" id="SDMP01000004">
    <property type="protein sequence ID" value="RYR63077.1"/>
    <property type="molecule type" value="Genomic_DNA"/>
</dbReference>
<dbReference type="AlphaFoldDB" id="A0A445DIN8"/>
<dbReference type="InterPro" id="IPR006089">
    <property type="entry name" value="Acyl-CoA_DH_CS"/>
</dbReference>
<evidence type="ECO:0000256" key="1">
    <source>
        <dbReference type="ARBA" id="ARBA00022630"/>
    </source>
</evidence>
<dbReference type="GO" id="GO:0006552">
    <property type="term" value="P:L-leucine catabolic process"/>
    <property type="evidence" value="ECO:0007669"/>
    <property type="project" value="TreeGrafter"/>
</dbReference>
<gene>
    <name evidence="3" type="ORF">Ahy_A04g020867</name>
</gene>
<dbReference type="GO" id="GO:0008470">
    <property type="term" value="F:3-methylbutanoyl-CoA dehydrogenase activity"/>
    <property type="evidence" value="ECO:0007669"/>
    <property type="project" value="TreeGrafter"/>
</dbReference>
<comment type="caution">
    <text evidence="3">The sequence shown here is derived from an EMBL/GenBank/DDBJ whole genome shotgun (WGS) entry which is preliminary data.</text>
</comment>
<sequence>MAKTLRQCINDKSHSAQPRNWINLGCEEVIRVYVMMAGLDLERLVLAAGPLGIMQAYLDVILPYDCAGIILTAAESATQVALQAKQCLGGNGYVNEYPTGRLLRDAKLYEIGAGTSEIRRMIIGRELFKEQW</sequence>
<dbReference type="PROSITE" id="PS00073">
    <property type="entry name" value="ACYL_COA_DH_2"/>
    <property type="match status" value="1"/>
</dbReference>
<dbReference type="Proteomes" id="UP000289738">
    <property type="component" value="Chromosome A04"/>
</dbReference>